<evidence type="ECO:0000313" key="3">
    <source>
        <dbReference type="Proteomes" id="UP000249248"/>
    </source>
</evidence>
<dbReference type="GO" id="GO:0043022">
    <property type="term" value="F:ribosome binding"/>
    <property type="evidence" value="ECO:0007669"/>
    <property type="project" value="InterPro"/>
</dbReference>
<dbReference type="EMBL" id="QKSB01000009">
    <property type="protein sequence ID" value="PZE16360.1"/>
    <property type="molecule type" value="Genomic_DNA"/>
</dbReference>
<reference evidence="2 3" key="1">
    <citation type="submission" date="2018-06" db="EMBL/GenBank/DDBJ databases">
        <title>The draft genome sequence of Crocinitomix sp. SM1701.</title>
        <authorList>
            <person name="Zhang X."/>
        </authorList>
    </citation>
    <scope>NUCLEOTIDE SEQUENCE [LARGE SCALE GENOMIC DNA]</scope>
    <source>
        <strain evidence="2 3">SM1701</strain>
    </source>
</reference>
<evidence type="ECO:0000259" key="1">
    <source>
        <dbReference type="Pfam" id="PF07766"/>
    </source>
</evidence>
<feature type="domain" description="Letm1 RBD" evidence="1">
    <location>
        <begin position="361"/>
        <end position="417"/>
    </location>
</feature>
<dbReference type="CDD" id="cd07177">
    <property type="entry name" value="terB_like"/>
    <property type="match status" value="1"/>
</dbReference>
<dbReference type="Gene3D" id="1.10.3680.10">
    <property type="entry name" value="TerB-like"/>
    <property type="match status" value="1"/>
</dbReference>
<proteinExistence type="predicted"/>
<dbReference type="Proteomes" id="UP000249248">
    <property type="component" value="Unassembled WGS sequence"/>
</dbReference>
<protein>
    <recommendedName>
        <fullName evidence="1">Letm1 RBD domain-containing protein</fullName>
    </recommendedName>
</protein>
<organism evidence="2 3">
    <name type="scientific">Putridiphycobacter roseus</name>
    <dbReference type="NCBI Taxonomy" id="2219161"/>
    <lineage>
        <taxon>Bacteria</taxon>
        <taxon>Pseudomonadati</taxon>
        <taxon>Bacteroidota</taxon>
        <taxon>Flavobacteriia</taxon>
        <taxon>Flavobacteriales</taxon>
        <taxon>Crocinitomicaceae</taxon>
        <taxon>Putridiphycobacter</taxon>
    </lineage>
</organism>
<comment type="caution">
    <text evidence="2">The sequence shown here is derived from an EMBL/GenBank/DDBJ whole genome shotgun (WGS) entry which is preliminary data.</text>
</comment>
<dbReference type="NCBIfam" id="NF040639">
    <property type="entry name" value="LETM1_rel_film"/>
    <property type="match status" value="1"/>
</dbReference>
<keyword evidence="3" id="KW-1185">Reference proteome</keyword>
<evidence type="ECO:0000313" key="2">
    <source>
        <dbReference type="EMBL" id="PZE16360.1"/>
    </source>
</evidence>
<dbReference type="Pfam" id="PF07766">
    <property type="entry name" value="LETM1_RBD"/>
    <property type="match status" value="1"/>
</dbReference>
<gene>
    <name evidence="2" type="ORF">DNU06_13690</name>
</gene>
<dbReference type="OrthoDB" id="1421172at2"/>
<dbReference type="AlphaFoldDB" id="A0A2W1MYQ8"/>
<dbReference type="RefSeq" id="WP_111064058.1">
    <property type="nucleotide sequence ID" value="NZ_JBHUCU010000006.1"/>
</dbReference>
<sequence>MNPSSKGWIKKYISLLDEDKQELNRFPGSFMSTEELIYSYFQPTGLIYGFPREFIFIDNAYISSLTPPESFKVLLLEGLLLVDHIKEGKFDLNSLEKSISRFVEFYEKSNIEKAKKGWLDFSKLNDFDKLESIIDKRVEVKNFISNKLALNYLYNSLLFHDLILYQDFKDESFTINLAEKRAEIMLDIVKVIACAANSDGVVTEEERSIFKLFLASANLISYKKDLAETFLDGSPNVNDLNFEFESSWLLKRYILEIAILTIWTDKELNKGEKQFLINLTEKLGLSKSEKDKAFLAIQSFVLSNDNHSPFLSGKNDFELILSNTAKRWTKILSRNKVKLANELKESKELVYLITKSTHKELSKEEKEKVKHQLADLGKSIPALTLFMLPGGAIILPLVLKIIPNLVPSAFRENQVDEPTTPTKEIE</sequence>
<name>A0A2W1MYQ8_9FLAO</name>
<dbReference type="InterPro" id="IPR029024">
    <property type="entry name" value="TerB-like"/>
</dbReference>
<accession>A0A2W1MYQ8</accession>
<dbReference type="SUPFAM" id="SSF158682">
    <property type="entry name" value="TerB-like"/>
    <property type="match status" value="1"/>
</dbReference>
<dbReference type="InterPro" id="IPR033122">
    <property type="entry name" value="LETM1-like_RBD"/>
</dbReference>